<dbReference type="GO" id="GO:0003677">
    <property type="term" value="F:DNA binding"/>
    <property type="evidence" value="ECO:0007669"/>
    <property type="project" value="UniProtKB-KW"/>
</dbReference>
<keyword evidence="3" id="KW-0805">Transcription regulation</keyword>
<gene>
    <name evidence="9" type="ORF">AARAC_011273</name>
</gene>
<protein>
    <recommendedName>
        <fullName evidence="8">Zn(2)-C6 fungal-type domain-containing protein</fullName>
    </recommendedName>
</protein>
<dbReference type="InterPro" id="IPR050613">
    <property type="entry name" value="Sec_Metabolite_Reg"/>
</dbReference>
<evidence type="ECO:0000256" key="1">
    <source>
        <dbReference type="ARBA" id="ARBA00004123"/>
    </source>
</evidence>
<evidence type="ECO:0000259" key="8">
    <source>
        <dbReference type="PROSITE" id="PS50048"/>
    </source>
</evidence>
<dbReference type="PROSITE" id="PS00463">
    <property type="entry name" value="ZN2_CY6_FUNGAL_1"/>
    <property type="match status" value="1"/>
</dbReference>
<sequence>MVSPSNEDPDTGRVLRLNLDRPRLSRTRAVQSCQQCRSRKVRCDRSKPQCRKCAAHHRPCLYVSEFEAQKAKTCDTPGRPTPASEPESGENLSEAVPIQQQGHLAKTDGVQTRYYSSASWQPSDIATEKINGVLQEAEVDQLISWYSQYCHFWYPVIDIAEVTTSLQNLRVHGAAPPGSLTLIMVICYTASRSAATLGTIKPQSLISSPSWGKLADRLLHSSDYPRRPKLNTIRAAFLLAAPSITEHKLAPDPGPVCILLRAAQSPGLHRDPGSFHLSSPEIEIRRLLWWSIYALDTSYSTAHAVPPLVHPASYDVAMLVDRGQLECKLLITRSRVNLVLSKVLHDIYGINQPTRQNIQFLDEEARSICADEMAALHQLQTTALERFISACQIMCCWKVIYILHQPYLRCLQWPQTSREKTLHACREYINLFLRGITDPDFEPYRWVLDHFNVRHACAIALQDLIQYPNTSESEGLRGLVEACFSNFSPRRSRLAKPGCTSLKGVGLKQMVLQSGSECPGGG</sequence>
<dbReference type="EMBL" id="NEXV01000079">
    <property type="protein sequence ID" value="PIG89086.1"/>
    <property type="molecule type" value="Genomic_DNA"/>
</dbReference>
<evidence type="ECO:0000256" key="5">
    <source>
        <dbReference type="ARBA" id="ARBA00023163"/>
    </source>
</evidence>
<dbReference type="Pfam" id="PF00172">
    <property type="entry name" value="Zn_clus"/>
    <property type="match status" value="1"/>
</dbReference>
<dbReference type="InterPro" id="IPR001138">
    <property type="entry name" value="Zn2Cys6_DnaBD"/>
</dbReference>
<evidence type="ECO:0000256" key="6">
    <source>
        <dbReference type="ARBA" id="ARBA00023242"/>
    </source>
</evidence>
<dbReference type="GO" id="GO:0000981">
    <property type="term" value="F:DNA-binding transcription factor activity, RNA polymerase II-specific"/>
    <property type="evidence" value="ECO:0007669"/>
    <property type="project" value="InterPro"/>
</dbReference>
<dbReference type="InterPro" id="IPR007219">
    <property type="entry name" value="XnlR_reg_dom"/>
</dbReference>
<evidence type="ECO:0000256" key="3">
    <source>
        <dbReference type="ARBA" id="ARBA00023015"/>
    </source>
</evidence>
<dbReference type="STRING" id="656916.A0A2G7G8C3"/>
<organism evidence="9 10">
    <name type="scientific">Aspergillus arachidicola</name>
    <dbReference type="NCBI Taxonomy" id="656916"/>
    <lineage>
        <taxon>Eukaryota</taxon>
        <taxon>Fungi</taxon>
        <taxon>Dikarya</taxon>
        <taxon>Ascomycota</taxon>
        <taxon>Pezizomycotina</taxon>
        <taxon>Eurotiomycetes</taxon>
        <taxon>Eurotiomycetidae</taxon>
        <taxon>Eurotiales</taxon>
        <taxon>Aspergillaceae</taxon>
        <taxon>Aspergillus</taxon>
        <taxon>Aspergillus subgen. Circumdati</taxon>
    </lineage>
</organism>
<dbReference type="AlphaFoldDB" id="A0A2G7G8C3"/>
<feature type="domain" description="Zn(2)-C6 fungal-type" evidence="8">
    <location>
        <begin position="32"/>
        <end position="62"/>
    </location>
</feature>
<dbReference type="PANTHER" id="PTHR31001">
    <property type="entry name" value="UNCHARACTERIZED TRANSCRIPTIONAL REGULATORY PROTEIN"/>
    <property type="match status" value="1"/>
</dbReference>
<evidence type="ECO:0000313" key="9">
    <source>
        <dbReference type="EMBL" id="PIG89086.1"/>
    </source>
</evidence>
<accession>A0A2G7G8C3</accession>
<dbReference type="SUPFAM" id="SSF57701">
    <property type="entry name" value="Zn2/Cys6 DNA-binding domain"/>
    <property type="match status" value="1"/>
</dbReference>
<name>A0A2G7G8C3_9EURO</name>
<proteinExistence type="predicted"/>
<keyword evidence="10" id="KW-1185">Reference proteome</keyword>
<dbReference type="GO" id="GO:0005634">
    <property type="term" value="C:nucleus"/>
    <property type="evidence" value="ECO:0007669"/>
    <property type="project" value="UniProtKB-SubCell"/>
</dbReference>
<dbReference type="PANTHER" id="PTHR31001:SF40">
    <property type="entry name" value="ZN(II)2CYS6 TRANSCRIPTION FACTOR (EUROFUNG)"/>
    <property type="match status" value="1"/>
</dbReference>
<comment type="subcellular location">
    <subcellularLocation>
        <location evidence="1">Nucleus</location>
    </subcellularLocation>
</comment>
<keyword evidence="5" id="KW-0804">Transcription</keyword>
<evidence type="ECO:0000256" key="2">
    <source>
        <dbReference type="ARBA" id="ARBA00022723"/>
    </source>
</evidence>
<comment type="caution">
    <text evidence="9">The sequence shown here is derived from an EMBL/GenBank/DDBJ whole genome shotgun (WGS) entry which is preliminary data.</text>
</comment>
<reference evidence="9 10" key="1">
    <citation type="submission" date="2017-05" db="EMBL/GenBank/DDBJ databases">
        <title>Genome sequence for an aflatoxigenic pathogen of Argentinian peanut, Aspergillus arachidicola.</title>
        <authorList>
            <person name="Moore G."/>
            <person name="Beltz S.B."/>
            <person name="Mack B.M."/>
        </authorList>
    </citation>
    <scope>NUCLEOTIDE SEQUENCE [LARGE SCALE GENOMIC DNA]</scope>
    <source>
        <strain evidence="9 10">CBS 117610</strain>
    </source>
</reference>
<evidence type="ECO:0000256" key="7">
    <source>
        <dbReference type="SAM" id="MobiDB-lite"/>
    </source>
</evidence>
<dbReference type="GO" id="GO:0009893">
    <property type="term" value="P:positive regulation of metabolic process"/>
    <property type="evidence" value="ECO:0007669"/>
    <property type="project" value="UniProtKB-ARBA"/>
</dbReference>
<keyword evidence="4" id="KW-0238">DNA-binding</keyword>
<keyword evidence="6" id="KW-0539">Nucleus</keyword>
<dbReference type="PROSITE" id="PS50048">
    <property type="entry name" value="ZN2_CY6_FUNGAL_2"/>
    <property type="match status" value="1"/>
</dbReference>
<dbReference type="CDD" id="cd12148">
    <property type="entry name" value="fungal_TF_MHR"/>
    <property type="match status" value="1"/>
</dbReference>
<dbReference type="InterPro" id="IPR036864">
    <property type="entry name" value="Zn2-C6_fun-type_DNA-bd_sf"/>
</dbReference>
<evidence type="ECO:0000313" key="10">
    <source>
        <dbReference type="Proteomes" id="UP000231358"/>
    </source>
</evidence>
<feature type="region of interest" description="Disordered" evidence="7">
    <location>
        <begin position="72"/>
        <end position="95"/>
    </location>
</feature>
<dbReference type="Proteomes" id="UP000231358">
    <property type="component" value="Unassembled WGS sequence"/>
</dbReference>
<dbReference type="Gene3D" id="4.10.240.10">
    <property type="entry name" value="Zn(2)-C6 fungal-type DNA-binding domain"/>
    <property type="match status" value="1"/>
</dbReference>
<dbReference type="GO" id="GO:0006351">
    <property type="term" value="P:DNA-templated transcription"/>
    <property type="evidence" value="ECO:0007669"/>
    <property type="project" value="InterPro"/>
</dbReference>
<dbReference type="GO" id="GO:0008270">
    <property type="term" value="F:zinc ion binding"/>
    <property type="evidence" value="ECO:0007669"/>
    <property type="project" value="InterPro"/>
</dbReference>
<dbReference type="CDD" id="cd00067">
    <property type="entry name" value="GAL4"/>
    <property type="match status" value="1"/>
</dbReference>
<evidence type="ECO:0000256" key="4">
    <source>
        <dbReference type="ARBA" id="ARBA00023125"/>
    </source>
</evidence>
<dbReference type="Pfam" id="PF04082">
    <property type="entry name" value="Fungal_trans"/>
    <property type="match status" value="1"/>
</dbReference>
<keyword evidence="2" id="KW-0479">Metal-binding</keyword>
<dbReference type="SMART" id="SM00066">
    <property type="entry name" value="GAL4"/>
    <property type="match status" value="1"/>
</dbReference>